<comment type="similarity">
    <text evidence="1">Belongs to the CDC6/cdc18 family.</text>
</comment>
<dbReference type="SUPFAM" id="SSF81296">
    <property type="entry name" value="E set domains"/>
    <property type="match status" value="1"/>
</dbReference>
<feature type="domain" description="Arrestin C-terminal-like" evidence="7">
    <location>
        <begin position="995"/>
        <end position="1158"/>
    </location>
</feature>
<feature type="region of interest" description="Disordered" evidence="5">
    <location>
        <begin position="1"/>
        <end position="43"/>
    </location>
</feature>
<dbReference type="Pfam" id="PF09079">
    <property type="entry name" value="WHD_Cdc6"/>
    <property type="match status" value="1"/>
</dbReference>
<dbReference type="GO" id="GO:0051301">
    <property type="term" value="P:cell division"/>
    <property type="evidence" value="ECO:0007669"/>
    <property type="project" value="UniProtKB-KW"/>
</dbReference>
<feature type="compositionally biased region" description="Basic residues" evidence="5">
    <location>
        <begin position="1"/>
        <end position="12"/>
    </location>
</feature>
<feature type="region of interest" description="Disordered" evidence="5">
    <location>
        <begin position="59"/>
        <end position="99"/>
    </location>
</feature>
<evidence type="ECO:0000256" key="5">
    <source>
        <dbReference type="SAM" id="MobiDB-lite"/>
    </source>
</evidence>
<accession>A0AAV9TU79</accession>
<evidence type="ECO:0000259" key="7">
    <source>
        <dbReference type="SMART" id="SM01017"/>
    </source>
</evidence>
<feature type="region of interest" description="Disordered" evidence="5">
    <location>
        <begin position="884"/>
        <end position="971"/>
    </location>
</feature>
<dbReference type="InterPro" id="IPR041664">
    <property type="entry name" value="AAA_16"/>
</dbReference>
<dbReference type="GO" id="GO:0006270">
    <property type="term" value="P:DNA replication initiation"/>
    <property type="evidence" value="ECO:0007669"/>
    <property type="project" value="TreeGrafter"/>
</dbReference>
<organism evidence="8 9">
    <name type="scientific">Colletotrichum tabaci</name>
    <dbReference type="NCBI Taxonomy" id="1209068"/>
    <lineage>
        <taxon>Eukaryota</taxon>
        <taxon>Fungi</taxon>
        <taxon>Dikarya</taxon>
        <taxon>Ascomycota</taxon>
        <taxon>Pezizomycotina</taxon>
        <taxon>Sordariomycetes</taxon>
        <taxon>Hypocreomycetidae</taxon>
        <taxon>Glomerellales</taxon>
        <taxon>Glomerellaceae</taxon>
        <taxon>Colletotrichum</taxon>
        <taxon>Colletotrichum destructivum species complex</taxon>
    </lineage>
</organism>
<feature type="region of interest" description="Disordered" evidence="5">
    <location>
        <begin position="398"/>
        <end position="418"/>
    </location>
</feature>
<keyword evidence="4" id="KW-0131">Cell cycle</keyword>
<dbReference type="GO" id="GO:0033314">
    <property type="term" value="P:mitotic DNA replication checkpoint signaling"/>
    <property type="evidence" value="ECO:0007669"/>
    <property type="project" value="TreeGrafter"/>
</dbReference>
<keyword evidence="9" id="KW-1185">Reference proteome</keyword>
<evidence type="ECO:0000259" key="6">
    <source>
        <dbReference type="SMART" id="SM00382"/>
    </source>
</evidence>
<dbReference type="CDD" id="cd00009">
    <property type="entry name" value="AAA"/>
    <property type="match status" value="1"/>
</dbReference>
<feature type="compositionally biased region" description="Polar residues" evidence="5">
    <location>
        <begin position="76"/>
        <end position="86"/>
    </location>
</feature>
<feature type="compositionally biased region" description="Basic and acidic residues" evidence="5">
    <location>
        <begin position="1302"/>
        <end position="1315"/>
    </location>
</feature>
<evidence type="ECO:0000256" key="2">
    <source>
        <dbReference type="ARBA" id="ARBA00022618"/>
    </source>
</evidence>
<comment type="caution">
    <text evidence="8">The sequence shown here is derived from an EMBL/GenBank/DDBJ whole genome shotgun (WGS) entry which is preliminary data.</text>
</comment>
<dbReference type="InterPro" id="IPR014752">
    <property type="entry name" value="Arrestin-like_C"/>
</dbReference>
<dbReference type="Proteomes" id="UP001327957">
    <property type="component" value="Unassembled WGS sequence"/>
</dbReference>
<feature type="region of interest" description="Disordered" evidence="5">
    <location>
        <begin position="638"/>
        <end position="684"/>
    </location>
</feature>
<feature type="compositionally biased region" description="Basic and acidic residues" evidence="5">
    <location>
        <begin position="1371"/>
        <end position="1389"/>
    </location>
</feature>
<feature type="compositionally biased region" description="Low complexity" evidence="5">
    <location>
        <begin position="958"/>
        <end position="971"/>
    </location>
</feature>
<dbReference type="InterPro" id="IPR011021">
    <property type="entry name" value="Arrestin-like_N"/>
</dbReference>
<dbReference type="EMBL" id="JASAOK010000001">
    <property type="protein sequence ID" value="KAK6227172.1"/>
    <property type="molecule type" value="Genomic_DNA"/>
</dbReference>
<reference evidence="8 9" key="1">
    <citation type="submission" date="2023-04" db="EMBL/GenBank/DDBJ databases">
        <title>Colletotrichum tabacum stain YC1 causing leaf anthracnose on Nicotiana tabacum(L.) cv.</title>
        <authorList>
            <person name="Ji Z."/>
            <person name="Wang M."/>
            <person name="Zhang J."/>
            <person name="Wang N."/>
            <person name="Zhou Z."/>
        </authorList>
    </citation>
    <scope>NUCLEOTIDE SEQUENCE [LARGE SCALE GENOMIC DNA]</scope>
    <source>
        <strain evidence="8 9">YC1</strain>
    </source>
</reference>
<dbReference type="Pfam" id="PF22606">
    <property type="entry name" value="Cdc6-ORC-like_ATPase_lid"/>
    <property type="match status" value="1"/>
</dbReference>
<dbReference type="PANTHER" id="PTHR10763:SF26">
    <property type="entry name" value="CELL DIVISION CONTROL PROTEIN 6 HOMOLOG"/>
    <property type="match status" value="1"/>
</dbReference>
<proteinExistence type="inferred from homology"/>
<feature type="compositionally biased region" description="Basic and acidic residues" evidence="5">
    <location>
        <begin position="1230"/>
        <end position="1239"/>
    </location>
</feature>
<keyword evidence="2" id="KW-0132">Cell division</keyword>
<feature type="compositionally biased region" description="Basic and acidic residues" evidence="5">
    <location>
        <begin position="939"/>
        <end position="949"/>
    </location>
</feature>
<evidence type="ECO:0000256" key="3">
    <source>
        <dbReference type="ARBA" id="ARBA00022705"/>
    </source>
</evidence>
<dbReference type="Pfam" id="PF02752">
    <property type="entry name" value="Arrestin_C"/>
    <property type="match status" value="1"/>
</dbReference>
<dbReference type="Pfam" id="PF00339">
    <property type="entry name" value="Arrestin_N"/>
    <property type="match status" value="1"/>
</dbReference>
<feature type="compositionally biased region" description="Basic residues" evidence="5">
    <location>
        <begin position="66"/>
        <end position="75"/>
    </location>
</feature>
<gene>
    <name evidence="8" type="ORF">QIS74_00727</name>
</gene>
<protein>
    <submittedName>
        <fullName evidence="8">Arrestin</fullName>
    </submittedName>
</protein>
<feature type="compositionally biased region" description="Pro residues" evidence="5">
    <location>
        <begin position="638"/>
        <end position="658"/>
    </location>
</feature>
<dbReference type="GO" id="GO:0003688">
    <property type="term" value="F:DNA replication origin binding"/>
    <property type="evidence" value="ECO:0007669"/>
    <property type="project" value="TreeGrafter"/>
</dbReference>
<dbReference type="FunFam" id="3.40.50.300:FF:000547">
    <property type="entry name" value="Cell division control protein"/>
    <property type="match status" value="1"/>
</dbReference>
<dbReference type="InterPro" id="IPR003593">
    <property type="entry name" value="AAA+_ATPase"/>
</dbReference>
<dbReference type="InterPro" id="IPR015163">
    <property type="entry name" value="Cdc6_C"/>
</dbReference>
<dbReference type="InterPro" id="IPR036388">
    <property type="entry name" value="WH-like_DNA-bd_sf"/>
</dbReference>
<dbReference type="Gene3D" id="1.10.8.60">
    <property type="match status" value="1"/>
</dbReference>
<evidence type="ECO:0000313" key="8">
    <source>
        <dbReference type="EMBL" id="KAK6227172.1"/>
    </source>
</evidence>
<dbReference type="InterPro" id="IPR050311">
    <property type="entry name" value="ORC1/CDC6"/>
</dbReference>
<dbReference type="SMART" id="SM01017">
    <property type="entry name" value="Arrestin_C"/>
    <property type="match status" value="1"/>
</dbReference>
<dbReference type="PANTHER" id="PTHR10763">
    <property type="entry name" value="CELL DIVISION CONTROL PROTEIN 6-RELATED"/>
    <property type="match status" value="1"/>
</dbReference>
<evidence type="ECO:0000256" key="4">
    <source>
        <dbReference type="ARBA" id="ARBA00023306"/>
    </source>
</evidence>
<feature type="compositionally biased region" description="Basic and acidic residues" evidence="5">
    <location>
        <begin position="921"/>
        <end position="931"/>
    </location>
</feature>
<keyword evidence="3" id="KW-0235">DNA replication</keyword>
<dbReference type="Gene3D" id="3.40.50.300">
    <property type="entry name" value="P-loop containing nucleotide triphosphate hydrolases"/>
    <property type="match status" value="1"/>
</dbReference>
<evidence type="ECO:0000313" key="9">
    <source>
        <dbReference type="Proteomes" id="UP001327957"/>
    </source>
</evidence>
<dbReference type="Pfam" id="PF13191">
    <property type="entry name" value="AAA_16"/>
    <property type="match status" value="1"/>
</dbReference>
<sequence length="1460" mass="158742">MSRTLLGKRTRPLQHQDESQLPVKRTRRQTRAALDNDENVDPDATATLELDCQLNNEDAYAEPTSKRTKHSRSHSFLKTTPITPQTPRHRDVFADSPSTPRQVVKSAGRLFQRLTPQSPLTPGSLQTVYHSARQLFARGADPGQLVGREKEREQLTRFVQRCSSSTPSGCLYVSGPPGTGKSAMVKEITEQLIESTTVRQAYVNCMSIKSSKDLYSTLLELLGYNGDLSEALAMEELQNIFVTKKKDSPVYLLVLDEIDHILTMGLESLYRLFEWSLQQPSRLALIGIANALDLTDRFLPRLKSKNLKPELLPFHPYSAAQIKSIITTRLMTLMPVDSKEKTLPFFHPAAIELCSRKVSSQTGDLRKAFEICRRALDVVESETRRQHENEAREKFLQMTPSRKPLGEKANMAGSSGSSRSVSHVAAASLKTLTAESAPRVLLKHLNQVTQAAFSNGTNQRLKALNLQQKAALCSLVALEKRNRAAKMATGLSTPTKSQTMAPTVKTLYETYSVLCIRDSVLHPLSSSEFREVIGSLETLGLINPVDGKTGSLVMTQTPSKRGRKPALPTGEDKRVASCVGEKEMENIAEGVGAGILSSILSGEAHQSGLALRTPSLYVGIEGAIFAFLVVVVPAAPPSPHYSPSPAAPTSAPRPPLPTTSPSIITNPTPNPIPTDPRHSQRPGPQVVAYMGAYSHSNGSVEETTSSTRSFFSRLALPGRSRSRNLADFHVRPDDPHRQYSAGDHVHGAVVLTVVKPVCITHLTVALHGYVRVHKGPAVSEPPVAKPALSGRTSAQYHGNGYASLFQDEQVLSGEGRLEAGKYEFNFDLVFPEKGLPSSIDFERGTISYMITATLTRPTSISPTSSCDRKIQLVEKIDIGSLAPPRPRTIYLEPISKKSRRRRTTGADKASLALDATENGSDAEHHDAERAIDSPAPTEESPHDPLDHPRSPTHTDMQSEVSGDSTVSSSTGISLARAEPQFASSSLSNSKMQAVDEKTITATIEMLKGGALPGDTVSVKVSVQHIKRIKSMHGVIVTMYRQGRVDTAPPASMFADIMSKEEARKLAKEDYYPRSRTGLGGLSLTSTSSLSVFRKDLSQSVAPLIIDPATMETTVTASFKVPEDVFPTIKGVPGDMVSFKYQVEVLVDLGGRLASQLQGGGQSRVAQYAPGSGATDGNNAALTSWGGNVIDTDRLRREKGVISVVFEVILGTTDSTRLRGRSNTLRTLQMRERSLSRDEVSSPWPVDDIHGDDGESYWPQPTPRMPGPLGRQPTIMIQPTNPPDEVQAPAYVPPPQVPDEGGLTEKERARRQEERLLPSQPPQRGEVGPSGASEPEPNIYDAEDEPPSESQAHQGSNGVEDQPSAPTLDDISTSREARTEDKQELERQRLLNEASAPPEFPDDYDAGPSSSAPPADVAEPSAPVLADENDYGQQYSYSTEAGAGQPSHHAAGSEPLPRYER</sequence>
<dbReference type="InterPro" id="IPR014756">
    <property type="entry name" value="Ig_E-set"/>
</dbReference>
<feature type="region of interest" description="Disordered" evidence="5">
    <location>
        <begin position="1230"/>
        <end position="1460"/>
    </location>
</feature>
<evidence type="ECO:0000256" key="1">
    <source>
        <dbReference type="ARBA" id="ARBA00006184"/>
    </source>
</evidence>
<feature type="compositionally biased region" description="Polar residues" evidence="5">
    <location>
        <begin position="1347"/>
        <end position="1358"/>
    </location>
</feature>
<dbReference type="SMART" id="SM00382">
    <property type="entry name" value="AAA"/>
    <property type="match status" value="1"/>
</dbReference>
<dbReference type="InterPro" id="IPR054425">
    <property type="entry name" value="Cdc6_ORC1-like_ATPase_lid"/>
</dbReference>
<feature type="domain" description="AAA+ ATPase" evidence="6">
    <location>
        <begin position="167"/>
        <end position="308"/>
    </location>
</feature>
<dbReference type="InterPro" id="IPR011022">
    <property type="entry name" value="Arrestin_C-like"/>
</dbReference>
<dbReference type="SUPFAM" id="SSF52540">
    <property type="entry name" value="P-loop containing nucleoside triphosphate hydrolases"/>
    <property type="match status" value="1"/>
</dbReference>
<name>A0AAV9TU79_9PEZI</name>
<dbReference type="Gene3D" id="2.60.40.640">
    <property type="match status" value="1"/>
</dbReference>
<dbReference type="InterPro" id="IPR027417">
    <property type="entry name" value="P-loop_NTPase"/>
</dbReference>
<dbReference type="Gene3D" id="1.10.10.10">
    <property type="entry name" value="Winged helix-like DNA-binding domain superfamily/Winged helix DNA-binding domain"/>
    <property type="match status" value="1"/>
</dbReference>
<dbReference type="GO" id="GO:0005634">
    <property type="term" value="C:nucleus"/>
    <property type="evidence" value="ECO:0007669"/>
    <property type="project" value="TreeGrafter"/>
</dbReference>